<protein>
    <submittedName>
        <fullName evidence="1">Uncharacterized protein</fullName>
    </submittedName>
</protein>
<keyword evidence="2" id="KW-1185">Reference proteome</keyword>
<accession>A0A1M6E3K8</accession>
<evidence type="ECO:0000313" key="1">
    <source>
        <dbReference type="EMBL" id="SHI79960.1"/>
    </source>
</evidence>
<name>A0A1M6E3K8_9FLAO</name>
<gene>
    <name evidence="1" type="ORF">SAMN05444337_0830</name>
</gene>
<dbReference type="Proteomes" id="UP000184232">
    <property type="component" value="Unassembled WGS sequence"/>
</dbReference>
<reference evidence="1 2" key="1">
    <citation type="submission" date="2016-11" db="EMBL/GenBank/DDBJ databases">
        <authorList>
            <person name="Jaros S."/>
            <person name="Januszkiewicz K."/>
            <person name="Wedrychowicz H."/>
        </authorList>
    </citation>
    <scope>NUCLEOTIDE SEQUENCE [LARGE SCALE GENOMIC DNA]</scope>
    <source>
        <strain evidence="1 2">DSM 22807</strain>
    </source>
</reference>
<dbReference type="OrthoDB" id="2582440at2"/>
<dbReference type="RefSeq" id="WP_072781980.1">
    <property type="nucleotide sequence ID" value="NZ_CP045292.1"/>
</dbReference>
<dbReference type="STRING" id="683124.SAMN05444337_0830"/>
<organism evidence="1 2">
    <name type="scientific">Flavobacterium haoranii</name>
    <dbReference type="NCBI Taxonomy" id="683124"/>
    <lineage>
        <taxon>Bacteria</taxon>
        <taxon>Pseudomonadati</taxon>
        <taxon>Bacteroidota</taxon>
        <taxon>Flavobacteriia</taxon>
        <taxon>Flavobacteriales</taxon>
        <taxon>Flavobacteriaceae</taxon>
        <taxon>Flavobacterium</taxon>
    </lineage>
</organism>
<sequence length="119" mass="13214">MLGNPYPATIEGKHFIASNRTIETLYFWTHTVAASGGSYAQNNFASYTTLGGVASAAGGQIPDGTIKPGQGFYFYSSENEKVLFHNALRYDVKNTQFFKSSNEVKIAENDIFWIEFIPK</sequence>
<evidence type="ECO:0000313" key="2">
    <source>
        <dbReference type="Proteomes" id="UP000184232"/>
    </source>
</evidence>
<dbReference type="AlphaFoldDB" id="A0A1M6E3K8"/>
<proteinExistence type="predicted"/>
<dbReference type="EMBL" id="FQZH01000001">
    <property type="protein sequence ID" value="SHI79960.1"/>
    <property type="molecule type" value="Genomic_DNA"/>
</dbReference>